<dbReference type="EMBL" id="GEVK01006291">
    <property type="protein sequence ID" value="JAU46541.1"/>
    <property type="molecule type" value="Transcribed_RNA"/>
</dbReference>
<organism evidence="2">
    <name type="scientific">Noccaea caerulescens</name>
    <name type="common">Alpine penny-cress</name>
    <name type="synonym">Thlaspi caerulescens</name>
    <dbReference type="NCBI Taxonomy" id="107243"/>
    <lineage>
        <taxon>Eukaryota</taxon>
        <taxon>Viridiplantae</taxon>
        <taxon>Streptophyta</taxon>
        <taxon>Embryophyta</taxon>
        <taxon>Tracheophyta</taxon>
        <taxon>Spermatophyta</taxon>
        <taxon>Magnoliopsida</taxon>
        <taxon>eudicotyledons</taxon>
        <taxon>Gunneridae</taxon>
        <taxon>Pentapetalae</taxon>
        <taxon>rosids</taxon>
        <taxon>malvids</taxon>
        <taxon>Brassicales</taxon>
        <taxon>Brassicaceae</taxon>
        <taxon>Coluteocarpeae</taxon>
        <taxon>Noccaea</taxon>
    </lineage>
</organism>
<evidence type="ECO:0000313" key="2">
    <source>
        <dbReference type="EMBL" id="JAU46541.1"/>
    </source>
</evidence>
<feature type="region of interest" description="Disordered" evidence="1">
    <location>
        <begin position="1"/>
        <end position="110"/>
    </location>
</feature>
<accession>A0A1J3FUY1</accession>
<evidence type="ECO:0000256" key="1">
    <source>
        <dbReference type="SAM" id="MobiDB-lite"/>
    </source>
</evidence>
<feature type="compositionally biased region" description="Low complexity" evidence="1">
    <location>
        <begin position="64"/>
        <end position="73"/>
    </location>
</feature>
<name>A0A1J3FUY1_NOCCA</name>
<dbReference type="AlphaFoldDB" id="A0A1J3FUY1"/>
<proteinExistence type="predicted"/>
<protein>
    <submittedName>
        <fullName evidence="2">La-related protein 6C</fullName>
    </submittedName>
</protein>
<gene>
    <name evidence="2" type="ORF">LC_TR9374_c1_g1_i1_g.33393</name>
</gene>
<reference evidence="2" key="1">
    <citation type="submission" date="2016-07" db="EMBL/GenBank/DDBJ databases">
        <title>De novo transcriptome assembly of four accessions of the metal hyperaccumulator plant Noccaea caerulescens.</title>
        <authorList>
            <person name="Blande D."/>
            <person name="Halimaa P."/>
            <person name="Tervahauta A.I."/>
            <person name="Aarts M.G."/>
            <person name="Karenlampi S.O."/>
        </authorList>
    </citation>
    <scope>NUCLEOTIDE SEQUENCE</scope>
</reference>
<feature type="compositionally biased region" description="Gly residues" evidence="1">
    <location>
        <begin position="50"/>
        <end position="63"/>
    </location>
</feature>
<sequence length="110" mass="11372">MPSYESGEDSPRLHLTEQQLDNDGDDNNIGGLWGKGRGKGRGRSPRSYAVGGGGRSFGIGLGLSLGSMSPSLGPHESSSPKTATKGPRMPDGTRGFTMGRGKPSISLSPN</sequence>